<protein>
    <submittedName>
        <fullName evidence="8">Putative membrane protein YccC</fullName>
    </submittedName>
</protein>
<feature type="transmembrane region" description="Helical" evidence="7">
    <location>
        <begin position="117"/>
        <end position="135"/>
    </location>
</feature>
<feature type="transmembrane region" description="Helical" evidence="7">
    <location>
        <begin position="395"/>
        <end position="413"/>
    </location>
</feature>
<feature type="transmembrane region" description="Helical" evidence="7">
    <location>
        <begin position="147"/>
        <end position="166"/>
    </location>
</feature>
<keyword evidence="6 7" id="KW-0472">Membrane</keyword>
<evidence type="ECO:0000256" key="6">
    <source>
        <dbReference type="ARBA" id="ARBA00023136"/>
    </source>
</evidence>
<evidence type="ECO:0000313" key="9">
    <source>
        <dbReference type="Proteomes" id="UP000525987"/>
    </source>
</evidence>
<gene>
    <name evidence="8" type="ORF">FHR96_000353</name>
</gene>
<keyword evidence="4 7" id="KW-0812">Transmembrane</keyword>
<dbReference type="GO" id="GO:0022857">
    <property type="term" value="F:transmembrane transporter activity"/>
    <property type="evidence" value="ECO:0007669"/>
    <property type="project" value="InterPro"/>
</dbReference>
<keyword evidence="3" id="KW-1003">Cell membrane</keyword>
<evidence type="ECO:0000256" key="4">
    <source>
        <dbReference type="ARBA" id="ARBA00022692"/>
    </source>
</evidence>
<evidence type="ECO:0000256" key="2">
    <source>
        <dbReference type="ARBA" id="ARBA00022448"/>
    </source>
</evidence>
<reference evidence="8 9" key="1">
    <citation type="submission" date="2020-08" db="EMBL/GenBank/DDBJ databases">
        <title>Genomic Encyclopedia of Type Strains, Phase III (KMG-III): the genomes of soil and plant-associated and newly described type strains.</title>
        <authorList>
            <person name="Whitman W."/>
        </authorList>
    </citation>
    <scope>NUCLEOTIDE SEQUENCE [LARGE SCALE GENOMIC DNA]</scope>
    <source>
        <strain evidence="8 9">CECT 5995</strain>
    </source>
</reference>
<evidence type="ECO:0000256" key="5">
    <source>
        <dbReference type="ARBA" id="ARBA00022989"/>
    </source>
</evidence>
<keyword evidence="5 7" id="KW-1133">Transmembrane helix</keyword>
<evidence type="ECO:0000256" key="3">
    <source>
        <dbReference type="ARBA" id="ARBA00022475"/>
    </source>
</evidence>
<evidence type="ECO:0000256" key="1">
    <source>
        <dbReference type="ARBA" id="ARBA00004651"/>
    </source>
</evidence>
<dbReference type="PANTHER" id="PTHR30509">
    <property type="entry name" value="P-HYDROXYBENZOIC ACID EFFLUX PUMP SUBUNIT-RELATED"/>
    <property type="match status" value="1"/>
</dbReference>
<keyword evidence="9" id="KW-1185">Reference proteome</keyword>
<dbReference type="GO" id="GO:0005886">
    <property type="term" value="C:plasma membrane"/>
    <property type="evidence" value="ECO:0007669"/>
    <property type="project" value="UniProtKB-SubCell"/>
</dbReference>
<accession>A0A7W5BUQ8</accession>
<comment type="subcellular location">
    <subcellularLocation>
        <location evidence="1">Cell membrane</location>
        <topology evidence="1">Multi-pass membrane protein</topology>
    </subcellularLocation>
</comment>
<comment type="caution">
    <text evidence="8">The sequence shown here is derived from an EMBL/GenBank/DDBJ whole genome shotgun (WGS) entry which is preliminary data.</text>
</comment>
<evidence type="ECO:0000256" key="7">
    <source>
        <dbReference type="SAM" id="Phobius"/>
    </source>
</evidence>
<dbReference type="Pfam" id="PF04632">
    <property type="entry name" value="FUSC"/>
    <property type="match status" value="1"/>
</dbReference>
<dbReference type="EMBL" id="JACHXM010000001">
    <property type="protein sequence ID" value="MBB3139507.1"/>
    <property type="molecule type" value="Genomic_DNA"/>
</dbReference>
<dbReference type="AlphaFoldDB" id="A0A7W5BUQ8"/>
<proteinExistence type="predicted"/>
<dbReference type="PANTHER" id="PTHR30509:SF9">
    <property type="entry name" value="MULTIDRUG RESISTANCE PROTEIN MDTO"/>
    <property type="match status" value="1"/>
</dbReference>
<feature type="transmembrane region" description="Helical" evidence="7">
    <location>
        <begin position="466"/>
        <end position="491"/>
    </location>
</feature>
<name>A0A7W5BUQ8_9GAMM</name>
<feature type="transmembrane region" description="Helical" evidence="7">
    <location>
        <begin position="419"/>
        <end position="437"/>
    </location>
</feature>
<feature type="transmembrane region" description="Helical" evidence="7">
    <location>
        <begin position="91"/>
        <end position="110"/>
    </location>
</feature>
<dbReference type="InterPro" id="IPR006726">
    <property type="entry name" value="PHBA_efflux_AaeB/fusaric-R"/>
</dbReference>
<organism evidence="8 9">
    <name type="scientific">Halomonas organivorans</name>
    <dbReference type="NCBI Taxonomy" id="257772"/>
    <lineage>
        <taxon>Bacteria</taxon>
        <taxon>Pseudomonadati</taxon>
        <taxon>Pseudomonadota</taxon>
        <taxon>Gammaproteobacteria</taxon>
        <taxon>Oceanospirillales</taxon>
        <taxon>Halomonadaceae</taxon>
        <taxon>Halomonas</taxon>
    </lineage>
</organism>
<dbReference type="Proteomes" id="UP000525987">
    <property type="component" value="Unassembled WGS sequence"/>
</dbReference>
<sequence length="643" mass="69632">MNPGRAIARLGLDPERLSFGLRTALASCLALAVAWGLGLEHPQWSAMTVWAASQPVRGMLIEKSAFRALGTLIGTLVGVALLATVGDHTAWLVLGLALWVGLCAGTGNLLHGLRSYGALLAGYSASMVALLGQTAPLGFLSLGIDRFTTVMVGVLVALLIGLLFGGRNREDDPSGRTRRLMILVLQRLARRLDGQPAPATAELTVLLSEAAAIEATLDAHGAGSAKGRHSARSLRAILATQIEALLWLERPDVLPDDGRAIATALDEAATALDDADGAIDALLVALTRAETRAASAPSLAMCLRRIAEAHRQRARFHDTGTTQSETLRRQVIRHRDWVHGRQAFLRTGGVMLIVGGTWALSGWAPGAYVLLGTSVMVTLFSTFDNPAWLMRRILAWQTVGAVASLVCHWALWPLATTEWHQLAMLMPFILLAVLPFAHRRTMTGSVDYVMVLLLLSQPGLPRSVDIAGSLTTAIAVVMGPLLAVIAFTLIFPTDARRRQRRLKAMMIRELQAMAARPESAPRPAIWRARLHHRIMTLMQWSHRLGDPAQAATRGSLAVYDLGRTVLTLQALGEKDTLSARERLAIRATLRRLDGLRHAPEAVADALTRLADFLARRGRSAAPVVERTAAHLRDQAAFFRHTRD</sequence>
<dbReference type="RefSeq" id="WP_183385915.1">
    <property type="nucleotide sequence ID" value="NZ_JACHXM010000001.1"/>
</dbReference>
<feature type="transmembrane region" description="Helical" evidence="7">
    <location>
        <begin position="65"/>
        <end position="85"/>
    </location>
</feature>
<evidence type="ECO:0000313" key="8">
    <source>
        <dbReference type="EMBL" id="MBB3139507.1"/>
    </source>
</evidence>
<keyword evidence="2" id="KW-0813">Transport</keyword>